<evidence type="ECO:0000313" key="1">
    <source>
        <dbReference type="EMBL" id="MCJ2542278.1"/>
    </source>
</evidence>
<gene>
    <name evidence="1" type="ORF">JX360_05055</name>
</gene>
<organism evidence="1 2">
    <name type="scientific">Thermostichus vulcanus str. 'Rupite'</name>
    <dbReference type="NCBI Taxonomy" id="2813851"/>
    <lineage>
        <taxon>Bacteria</taxon>
        <taxon>Bacillati</taxon>
        <taxon>Cyanobacteriota</taxon>
        <taxon>Cyanophyceae</taxon>
        <taxon>Thermostichales</taxon>
        <taxon>Thermostichaceae</taxon>
        <taxon>Thermostichus</taxon>
    </lineage>
</organism>
<keyword evidence="2" id="KW-1185">Reference proteome</keyword>
<sequence length="133" mass="14602">MARSPLLKGSGWRLGWDPSGQDFVALVGGEVWALELTRTEWQDFVTGLQRLVQDMEAMGSQLMAEEGITLEQAFPSLTLIASGTATAWSLYLQLHQGRRGEGFWPASAAIELSRAVAQQEVGIPAMSRREHMA</sequence>
<dbReference type="Pfam" id="PF08848">
    <property type="entry name" value="DUF1818"/>
    <property type="match status" value="1"/>
</dbReference>
<comment type="caution">
    <text evidence="1">The sequence shown here is derived from an EMBL/GenBank/DDBJ whole genome shotgun (WGS) entry which is preliminary data.</text>
</comment>
<accession>A0ABT0C910</accession>
<proteinExistence type="predicted"/>
<dbReference type="SUPFAM" id="SSF54447">
    <property type="entry name" value="ssDNA-binding transcriptional regulator domain"/>
    <property type="match status" value="1"/>
</dbReference>
<dbReference type="Gene3D" id="2.30.31.10">
    <property type="entry name" value="Transcriptional Coactivator Pc4, Chain A"/>
    <property type="match status" value="1"/>
</dbReference>
<name>A0ABT0C910_THEVL</name>
<dbReference type="InterPro" id="IPR009044">
    <property type="entry name" value="ssDNA-bd_transcriptional_reg"/>
</dbReference>
<protein>
    <submittedName>
        <fullName evidence="1">DUF1818 family protein</fullName>
    </submittedName>
</protein>
<evidence type="ECO:0000313" key="2">
    <source>
        <dbReference type="Proteomes" id="UP000830835"/>
    </source>
</evidence>
<dbReference type="Proteomes" id="UP000830835">
    <property type="component" value="Unassembled WGS sequence"/>
</dbReference>
<dbReference type="EMBL" id="JAFIRA010000008">
    <property type="protein sequence ID" value="MCJ2542278.1"/>
    <property type="molecule type" value="Genomic_DNA"/>
</dbReference>
<dbReference type="RefSeq" id="WP_244349509.1">
    <property type="nucleotide sequence ID" value="NZ_JAFIRA010000008.1"/>
</dbReference>
<dbReference type="InterPro" id="IPR014947">
    <property type="entry name" value="DUF1818"/>
</dbReference>
<reference evidence="1" key="1">
    <citation type="submission" date="2021-02" db="EMBL/GenBank/DDBJ databases">
        <title>The CRISPR/cas machinery reduction and long-range gene transfer in the hot spring cyanobacterium Synechococcus.</title>
        <authorList>
            <person name="Dvorak P."/>
            <person name="Jahodarova E."/>
            <person name="Hasler P."/>
            <person name="Poulickova A."/>
        </authorList>
    </citation>
    <scope>NUCLEOTIDE SEQUENCE</scope>
    <source>
        <strain evidence="1">Rupite</strain>
    </source>
</reference>